<dbReference type="RefSeq" id="WP_086073426.1">
    <property type="nucleotide sequence ID" value="NZ_CP021109.1"/>
</dbReference>
<dbReference type="InterPro" id="IPR000531">
    <property type="entry name" value="Beta-barrel_TonB"/>
</dbReference>
<dbReference type="FunFam" id="2.40.170.20:FF:000005">
    <property type="entry name" value="TonB-dependent siderophore receptor"/>
    <property type="match status" value="1"/>
</dbReference>
<evidence type="ECO:0000256" key="15">
    <source>
        <dbReference type="RuleBase" id="RU003357"/>
    </source>
</evidence>
<dbReference type="InterPro" id="IPR037066">
    <property type="entry name" value="Plug_dom_sf"/>
</dbReference>
<dbReference type="InterPro" id="IPR012910">
    <property type="entry name" value="Plug_dom"/>
</dbReference>
<dbReference type="FunFam" id="2.170.130.10:FF:000001">
    <property type="entry name" value="Catecholate siderophore TonB-dependent receptor"/>
    <property type="match status" value="1"/>
</dbReference>
<dbReference type="Gene3D" id="3.55.50.30">
    <property type="match status" value="1"/>
</dbReference>
<keyword evidence="6 14" id="KW-0812">Transmembrane</keyword>
<evidence type="ECO:0000256" key="2">
    <source>
        <dbReference type="ARBA" id="ARBA00009810"/>
    </source>
</evidence>
<evidence type="ECO:0000256" key="3">
    <source>
        <dbReference type="ARBA" id="ARBA00022448"/>
    </source>
</evidence>
<evidence type="ECO:0000313" key="18">
    <source>
        <dbReference type="EMBL" id="ARP88406.1"/>
    </source>
</evidence>
<dbReference type="CDD" id="cd01347">
    <property type="entry name" value="ligand_gated_channel"/>
    <property type="match status" value="1"/>
</dbReference>
<accession>A0A1W6Z541</accession>
<dbReference type="GO" id="GO:0015891">
    <property type="term" value="P:siderophore transport"/>
    <property type="evidence" value="ECO:0007669"/>
    <property type="project" value="InterPro"/>
</dbReference>
<proteinExistence type="inferred from homology"/>
<keyword evidence="5" id="KW-0410">Iron transport</keyword>
<evidence type="ECO:0000256" key="1">
    <source>
        <dbReference type="ARBA" id="ARBA00004571"/>
    </source>
</evidence>
<evidence type="ECO:0000256" key="12">
    <source>
        <dbReference type="ARBA" id="ARBA00023170"/>
    </source>
</evidence>
<keyword evidence="8" id="KW-0408">Iron</keyword>
<reference evidence="18 19" key="1">
    <citation type="submission" date="2017-05" db="EMBL/GenBank/DDBJ databases">
        <title>Complete and WGS of Bordetella genogroups.</title>
        <authorList>
            <person name="Spilker T."/>
            <person name="LiPuma J."/>
        </authorList>
    </citation>
    <scope>NUCLEOTIDE SEQUENCE [LARGE SCALE GENOMIC DNA]</scope>
    <source>
        <strain evidence="18 19">AU17164</strain>
    </source>
</reference>
<keyword evidence="7 16" id="KW-0732">Signal</keyword>
<evidence type="ECO:0000256" key="8">
    <source>
        <dbReference type="ARBA" id="ARBA00023004"/>
    </source>
</evidence>
<dbReference type="SUPFAM" id="SSF56935">
    <property type="entry name" value="Porins"/>
    <property type="match status" value="1"/>
</dbReference>
<dbReference type="InterPro" id="IPR011662">
    <property type="entry name" value="Secretin/TonB_short_N"/>
</dbReference>
<evidence type="ECO:0000256" key="11">
    <source>
        <dbReference type="ARBA" id="ARBA00023136"/>
    </source>
</evidence>
<keyword evidence="12 18" id="KW-0675">Receptor</keyword>
<dbReference type="Pfam" id="PF07715">
    <property type="entry name" value="Plug"/>
    <property type="match status" value="1"/>
</dbReference>
<evidence type="ECO:0000313" key="19">
    <source>
        <dbReference type="Proteomes" id="UP000194139"/>
    </source>
</evidence>
<dbReference type="AlphaFoldDB" id="A0A1W6Z541"/>
<keyword evidence="9" id="KW-0406">Ion transport</keyword>
<keyword evidence="13 14" id="KW-0998">Cell outer membrane</keyword>
<dbReference type="InterPro" id="IPR010105">
    <property type="entry name" value="TonB_sidphr_rcpt"/>
</dbReference>
<dbReference type="Proteomes" id="UP000194139">
    <property type="component" value="Chromosome"/>
</dbReference>
<dbReference type="EMBL" id="CP021109">
    <property type="protein sequence ID" value="ARP88406.1"/>
    <property type="molecule type" value="Genomic_DNA"/>
</dbReference>
<keyword evidence="3 14" id="KW-0813">Transport</keyword>
<dbReference type="InterPro" id="IPR006315">
    <property type="entry name" value="OM_autotransptr_brl_dom"/>
</dbReference>
<dbReference type="GO" id="GO:0015344">
    <property type="term" value="F:siderophore uptake transmembrane transporter activity"/>
    <property type="evidence" value="ECO:0007669"/>
    <property type="project" value="TreeGrafter"/>
</dbReference>
<dbReference type="InterPro" id="IPR039426">
    <property type="entry name" value="TonB-dep_rcpt-like"/>
</dbReference>
<dbReference type="PROSITE" id="PS52016">
    <property type="entry name" value="TONB_DEPENDENT_REC_3"/>
    <property type="match status" value="1"/>
</dbReference>
<organism evidence="18 19">
    <name type="scientific">Bordetella genomosp. 9</name>
    <dbReference type="NCBI Taxonomy" id="1416803"/>
    <lineage>
        <taxon>Bacteria</taxon>
        <taxon>Pseudomonadati</taxon>
        <taxon>Pseudomonadota</taxon>
        <taxon>Betaproteobacteria</taxon>
        <taxon>Burkholderiales</taxon>
        <taxon>Alcaligenaceae</taxon>
        <taxon>Bordetella</taxon>
    </lineage>
</organism>
<dbReference type="GO" id="GO:0009279">
    <property type="term" value="C:cell outer membrane"/>
    <property type="evidence" value="ECO:0007669"/>
    <property type="project" value="UniProtKB-SubCell"/>
</dbReference>
<dbReference type="Gene3D" id="2.40.170.20">
    <property type="entry name" value="TonB-dependent receptor, beta-barrel domain"/>
    <property type="match status" value="1"/>
</dbReference>
<protein>
    <submittedName>
        <fullName evidence="18">TonB-dependent siderophore receptor</fullName>
    </submittedName>
</protein>
<feature type="signal peptide" evidence="16">
    <location>
        <begin position="1"/>
        <end position="40"/>
    </location>
</feature>
<evidence type="ECO:0000256" key="16">
    <source>
        <dbReference type="SAM" id="SignalP"/>
    </source>
</evidence>
<evidence type="ECO:0000259" key="17">
    <source>
        <dbReference type="SMART" id="SM00965"/>
    </source>
</evidence>
<gene>
    <name evidence="18" type="ORF">CAL13_20940</name>
</gene>
<dbReference type="NCBIfam" id="TIGR01414">
    <property type="entry name" value="autotrans_barl"/>
    <property type="match status" value="1"/>
</dbReference>
<dbReference type="PANTHER" id="PTHR32552">
    <property type="entry name" value="FERRICHROME IRON RECEPTOR-RELATED"/>
    <property type="match status" value="1"/>
</dbReference>
<comment type="similarity">
    <text evidence="2 14 15">Belongs to the TonB-dependent receptor family.</text>
</comment>
<comment type="subcellular location">
    <subcellularLocation>
        <location evidence="1 14">Cell outer membrane</location>
        <topology evidence="1 14">Multi-pass membrane protein</topology>
    </subcellularLocation>
</comment>
<dbReference type="GO" id="GO:0038023">
    <property type="term" value="F:signaling receptor activity"/>
    <property type="evidence" value="ECO:0007669"/>
    <property type="project" value="InterPro"/>
</dbReference>
<dbReference type="NCBIfam" id="TIGR01783">
    <property type="entry name" value="TonB-siderophor"/>
    <property type="match status" value="1"/>
</dbReference>
<dbReference type="Pfam" id="PF00593">
    <property type="entry name" value="TonB_dep_Rec_b-barrel"/>
    <property type="match status" value="1"/>
</dbReference>
<keyword evidence="4 14" id="KW-1134">Transmembrane beta strand</keyword>
<evidence type="ECO:0000256" key="9">
    <source>
        <dbReference type="ARBA" id="ARBA00023065"/>
    </source>
</evidence>
<evidence type="ECO:0000256" key="13">
    <source>
        <dbReference type="ARBA" id="ARBA00023237"/>
    </source>
</evidence>
<keyword evidence="10 15" id="KW-0798">TonB box</keyword>
<evidence type="ECO:0000256" key="7">
    <source>
        <dbReference type="ARBA" id="ARBA00022729"/>
    </source>
</evidence>
<dbReference type="Gene3D" id="2.170.130.10">
    <property type="entry name" value="TonB-dependent receptor, plug domain"/>
    <property type="match status" value="1"/>
</dbReference>
<feature type="domain" description="Secretin/TonB short N-terminal" evidence="17">
    <location>
        <begin position="76"/>
        <end position="127"/>
    </location>
</feature>
<dbReference type="PANTHER" id="PTHR32552:SF68">
    <property type="entry name" value="FERRICHROME OUTER MEMBRANE TRANSPORTER_PHAGE RECEPTOR"/>
    <property type="match status" value="1"/>
</dbReference>
<dbReference type="InterPro" id="IPR036942">
    <property type="entry name" value="Beta-barrel_TonB_sf"/>
</dbReference>
<evidence type="ECO:0000256" key="14">
    <source>
        <dbReference type="PROSITE-ProRule" id="PRU01360"/>
    </source>
</evidence>
<evidence type="ECO:0000256" key="6">
    <source>
        <dbReference type="ARBA" id="ARBA00022692"/>
    </source>
</evidence>
<sequence length="829" mass="90374">MSAFLCDVSPVSGPSLRLARAALSLALAGFAAGAPLFANAAEPASRANDAAGRAVYDIAAGDLTRVLTDYAAAAGVALSFDAGLTRGRSSPGLHGRYTLDQGFAAILSGSALHAMQQGPGVYTLRAQPAGTPPVAVMPEVQVMAQDGDPWGPVSGYIAQDSVTATKTDAPLLETPQSVSVVTRQQMDDQGAQTVSQALRYTAGVVPEARPGRYDYPNIRGFGTPGGADANFVGLMDGLRLPRGVYYIAPSIDPYMLERVEVLRGPASVLYGSMSPGGAVNLLSKRPVFDPQYELDLQYGSFDRKQAAFDFSGPVDETKTLAYRLTGLTRDASTQVDYTKDQRTSISPSLTWQPDADTRFTLLANYQHDPTAGAFNYLPALGTVNATGWGRLRTGFFDGDPDFDRSKRKQYSVGYEFEHRFNRTWTVRQNLRYMHAGYTYKSVYETGWENPEDPVVLTRATIATREAFDNIAVDNQLQATFDTGAWKHTALLGADYRHNYATATMGYGAAPSLNVLAPVYGQDIVTPPDATRTRQYLDQFGVYLQDRIRWGRWAFLAGVRNDWVDNRNTATTVDTGVTVRQPQSDDAFTYRVGATYLFDNGLAPYASYSTSFEPVTGTDFSGNPFKPTKGRQIEAGLKYQPDGLKSFFTASVFQITQTNVKTPDPDPEHLFASVQTGEIRSRGVELEAHAALTRDLDAIVAYTWLNAVNTKSNSAQDKWPFAVPRNVASAWLDYRLPANVLPGVSLGAGVRYVGSSFGNEQNTFKVSSYTLVDAAIRYDLGKLNARFSGADIAVNASNLFDRRFVASCWSDTSCFYGPRRSVVANLRLRW</sequence>
<evidence type="ECO:0000256" key="4">
    <source>
        <dbReference type="ARBA" id="ARBA00022452"/>
    </source>
</evidence>
<evidence type="ECO:0000256" key="5">
    <source>
        <dbReference type="ARBA" id="ARBA00022496"/>
    </source>
</evidence>
<keyword evidence="11 14" id="KW-0472">Membrane</keyword>
<evidence type="ECO:0000256" key="10">
    <source>
        <dbReference type="ARBA" id="ARBA00023077"/>
    </source>
</evidence>
<keyword evidence="19" id="KW-1185">Reference proteome</keyword>
<feature type="chain" id="PRO_5012913268" evidence="16">
    <location>
        <begin position="41"/>
        <end position="829"/>
    </location>
</feature>
<name>A0A1W6Z541_9BORD</name>
<dbReference type="SMART" id="SM00965">
    <property type="entry name" value="STN"/>
    <property type="match status" value="1"/>
</dbReference>